<keyword evidence="3" id="KW-0238">DNA-binding</keyword>
<reference evidence="7 8" key="1">
    <citation type="submission" date="2016-03" db="EMBL/GenBank/DDBJ databases">
        <authorList>
            <person name="Ploux O."/>
        </authorList>
    </citation>
    <scope>NUCLEOTIDE SEQUENCE [LARGE SCALE GENOMIC DNA]</scope>
    <source>
        <strain evidence="7 8">UAMH 11012</strain>
    </source>
</reference>
<dbReference type="InterPro" id="IPR050987">
    <property type="entry name" value="AtrR-like"/>
</dbReference>
<dbReference type="OrthoDB" id="3364175at2759"/>
<accession>A0A1L7XEP5</accession>
<dbReference type="CDD" id="cd12148">
    <property type="entry name" value="fungal_TF_MHR"/>
    <property type="match status" value="1"/>
</dbReference>
<evidence type="ECO:0000259" key="6">
    <source>
        <dbReference type="SMART" id="SM00906"/>
    </source>
</evidence>
<dbReference type="PANTHER" id="PTHR46910:SF3">
    <property type="entry name" value="HALOTOLERANCE PROTEIN 9-RELATED"/>
    <property type="match status" value="1"/>
</dbReference>
<evidence type="ECO:0000313" key="8">
    <source>
        <dbReference type="Proteomes" id="UP000184330"/>
    </source>
</evidence>
<dbReference type="GO" id="GO:0006351">
    <property type="term" value="P:DNA-templated transcription"/>
    <property type="evidence" value="ECO:0007669"/>
    <property type="project" value="InterPro"/>
</dbReference>
<feature type="domain" description="Xylanolytic transcriptional activator regulatory" evidence="6">
    <location>
        <begin position="283"/>
        <end position="356"/>
    </location>
</feature>
<evidence type="ECO:0000256" key="1">
    <source>
        <dbReference type="ARBA" id="ARBA00004123"/>
    </source>
</evidence>
<comment type="subcellular location">
    <subcellularLocation>
        <location evidence="1">Nucleus</location>
    </subcellularLocation>
</comment>
<protein>
    <recommendedName>
        <fullName evidence="6">Xylanolytic transcriptional activator regulatory domain-containing protein</fullName>
    </recommendedName>
</protein>
<keyword evidence="4" id="KW-0539">Nucleus</keyword>
<evidence type="ECO:0000256" key="4">
    <source>
        <dbReference type="ARBA" id="ARBA00023242"/>
    </source>
</evidence>
<dbReference type="SMART" id="SM00906">
    <property type="entry name" value="Fungal_trans"/>
    <property type="match status" value="1"/>
</dbReference>
<sequence>MTATRSLNTAGCQAAGTELDPEVMLRIRPPAMSDITTGHATTAASPCSTNLAQDLANRRESWLSPLPSDEHRHEHQRVEHNEAAVDTLATAAFNDVPEHNIGYFGPTSNHALFRSLSSTFAHISRHSFPLQQHPTINPTRPYRDRTRPISTGSMQSQKILNIKPDVADLHAIPNGQDLALLMNQFFGTVGLTLPIIDRSAVLPEHNRSRELNGDQLSKPKLALIHVLCAYALSTLRNETAIAFYHRALLLLDDRTLRGSSLELVQVLLLLGSFQQNNQRSVASWTLHATAVKASFQLGLHSPRSYEDHGLHDSELRKRVWFAVINQDRSLSASLGRPCLIPLQYIRVQPPQDPSSILHILPTATPDHIDSLLYFNKTISLNGIKGSAIEVLYDYNIESLTPFTLDELIIKRIQLSSMLEQWRENSSSSSCHILAETDFGKWTLSSYSTNRFNILLSIQYYAMILLINGPILARLLQEGVQSRQHGRETMLLLETMIPMIKNDLSAAKELRELIHIAVTCSETFLDFNGAWWMCNYTMFTVILHLFGILLACKINDMRDIEMADIRSSLDSGLETLRLVERTSLMSRKAGDCLLGYVEIFDSLISDPSHQNCNDTNFAETTIPVSSNLSRDLMPENLFSQYIAQSADDFLLQCSDNAFLDADSEFFHNWN</sequence>
<keyword evidence="5" id="KW-0812">Transmembrane</keyword>
<organism evidence="7 8">
    <name type="scientific">Phialocephala subalpina</name>
    <dbReference type="NCBI Taxonomy" id="576137"/>
    <lineage>
        <taxon>Eukaryota</taxon>
        <taxon>Fungi</taxon>
        <taxon>Dikarya</taxon>
        <taxon>Ascomycota</taxon>
        <taxon>Pezizomycotina</taxon>
        <taxon>Leotiomycetes</taxon>
        <taxon>Helotiales</taxon>
        <taxon>Mollisiaceae</taxon>
        <taxon>Phialocephala</taxon>
        <taxon>Phialocephala fortinii species complex</taxon>
    </lineage>
</organism>
<feature type="transmembrane region" description="Helical" evidence="5">
    <location>
        <begin position="529"/>
        <end position="551"/>
    </location>
</feature>
<dbReference type="Pfam" id="PF04082">
    <property type="entry name" value="Fungal_trans"/>
    <property type="match status" value="1"/>
</dbReference>
<keyword evidence="8" id="KW-1185">Reference proteome</keyword>
<proteinExistence type="predicted"/>
<dbReference type="EMBL" id="FJOG01000024">
    <property type="protein sequence ID" value="CZR63519.1"/>
    <property type="molecule type" value="Genomic_DNA"/>
</dbReference>
<dbReference type="PANTHER" id="PTHR46910">
    <property type="entry name" value="TRANSCRIPTION FACTOR PDR1"/>
    <property type="match status" value="1"/>
</dbReference>
<evidence type="ECO:0000256" key="2">
    <source>
        <dbReference type="ARBA" id="ARBA00022723"/>
    </source>
</evidence>
<dbReference type="Proteomes" id="UP000184330">
    <property type="component" value="Unassembled WGS sequence"/>
</dbReference>
<dbReference type="GO" id="GO:0005634">
    <property type="term" value="C:nucleus"/>
    <property type="evidence" value="ECO:0007669"/>
    <property type="project" value="UniProtKB-SubCell"/>
</dbReference>
<dbReference type="GO" id="GO:0003700">
    <property type="term" value="F:DNA-binding transcription factor activity"/>
    <property type="evidence" value="ECO:0007669"/>
    <property type="project" value="InterPro"/>
</dbReference>
<gene>
    <name evidence="7" type="ORF">PAC_13416</name>
</gene>
<dbReference type="AlphaFoldDB" id="A0A1L7XEP5"/>
<evidence type="ECO:0000256" key="5">
    <source>
        <dbReference type="SAM" id="Phobius"/>
    </source>
</evidence>
<keyword evidence="5" id="KW-1133">Transmembrane helix</keyword>
<dbReference type="GO" id="GO:0003677">
    <property type="term" value="F:DNA binding"/>
    <property type="evidence" value="ECO:0007669"/>
    <property type="project" value="UniProtKB-KW"/>
</dbReference>
<dbReference type="GO" id="GO:0008270">
    <property type="term" value="F:zinc ion binding"/>
    <property type="evidence" value="ECO:0007669"/>
    <property type="project" value="InterPro"/>
</dbReference>
<evidence type="ECO:0000313" key="7">
    <source>
        <dbReference type="EMBL" id="CZR63519.1"/>
    </source>
</evidence>
<evidence type="ECO:0000256" key="3">
    <source>
        <dbReference type="ARBA" id="ARBA00023125"/>
    </source>
</evidence>
<dbReference type="InterPro" id="IPR007219">
    <property type="entry name" value="XnlR_reg_dom"/>
</dbReference>
<keyword evidence="2" id="KW-0479">Metal-binding</keyword>
<keyword evidence="5" id="KW-0472">Membrane</keyword>
<name>A0A1L7XEP5_9HELO</name>